<dbReference type="InterPro" id="IPR052186">
    <property type="entry name" value="Hydantoin_racemase-like"/>
</dbReference>
<evidence type="ECO:0000313" key="1">
    <source>
        <dbReference type="EMBL" id="MBU5627883.1"/>
    </source>
</evidence>
<dbReference type="EMBL" id="JAHLQN010000001">
    <property type="protein sequence ID" value="MBU5627883.1"/>
    <property type="molecule type" value="Genomic_DNA"/>
</dbReference>
<dbReference type="InterPro" id="IPR015942">
    <property type="entry name" value="Asp/Glu/hydantoin_racemase"/>
</dbReference>
<dbReference type="RefSeq" id="WP_216633203.1">
    <property type="nucleotide sequence ID" value="NZ_JAHLQN010000001.1"/>
</dbReference>
<comment type="caution">
    <text evidence="1">The sequence shown here is derived from an EMBL/GenBank/DDBJ whole genome shotgun (WGS) entry which is preliminary data.</text>
</comment>
<evidence type="ECO:0000313" key="2">
    <source>
        <dbReference type="Proteomes" id="UP000787672"/>
    </source>
</evidence>
<organism evidence="1 2">
    <name type="scientific">Dysosmobacter acutus</name>
    <dbReference type="NCBI Taxonomy" id="2841504"/>
    <lineage>
        <taxon>Bacteria</taxon>
        <taxon>Bacillati</taxon>
        <taxon>Bacillota</taxon>
        <taxon>Clostridia</taxon>
        <taxon>Eubacteriales</taxon>
        <taxon>Oscillospiraceae</taxon>
        <taxon>Dysosmobacter</taxon>
    </lineage>
</organism>
<dbReference type="PANTHER" id="PTHR28047:SF5">
    <property type="entry name" value="PROTEIN DCG1"/>
    <property type="match status" value="1"/>
</dbReference>
<sequence length="234" mass="25862">MRKRIKIIIPNTTSEFNESVYNLFNPLKASDTELDICNIKGEGALYLDQKYDEVWSELSLLKEAEQAEKDGFDGVIVYCALDPARMALREALQIPVVSIFETALHVTAMLGNHISLIAPPGSIASREEMFHQYHMEDQMTSVEFFNLGIENLAEDESSSYQIVKAAAQRALNKGADSLVLGCGAVMGIAKRLSEELGVPVVEPGPVALKYCEALIELGLHHSKVAFSLPRRHMP</sequence>
<keyword evidence="2" id="KW-1185">Reference proteome</keyword>
<gene>
    <name evidence="1" type="ORF">KQI82_13305</name>
</gene>
<dbReference type="Pfam" id="PF01177">
    <property type="entry name" value="Asp_Glu_race"/>
    <property type="match status" value="1"/>
</dbReference>
<name>A0ABS6FCV4_9FIRM</name>
<reference evidence="1 2" key="1">
    <citation type="submission" date="2021-06" db="EMBL/GenBank/DDBJ databases">
        <authorList>
            <person name="Sun Q."/>
            <person name="Li D."/>
        </authorList>
    </citation>
    <scope>NUCLEOTIDE SEQUENCE [LARGE SCALE GENOMIC DNA]</scope>
    <source>
        <strain evidence="1 2">MSJ-2</strain>
    </source>
</reference>
<proteinExistence type="predicted"/>
<dbReference type="PANTHER" id="PTHR28047">
    <property type="entry name" value="PROTEIN DCG1"/>
    <property type="match status" value="1"/>
</dbReference>
<protein>
    <submittedName>
        <fullName evidence="1">Aspartate/glutamate racemase family protein</fullName>
    </submittedName>
</protein>
<accession>A0ABS6FCV4</accession>
<dbReference type="Proteomes" id="UP000787672">
    <property type="component" value="Unassembled WGS sequence"/>
</dbReference>